<dbReference type="AlphaFoldDB" id="U6KDE2"/>
<feature type="region of interest" description="Disordered" evidence="2">
    <location>
        <begin position="170"/>
        <end position="204"/>
    </location>
</feature>
<feature type="region of interest" description="Disordered" evidence="2">
    <location>
        <begin position="31"/>
        <end position="63"/>
    </location>
</feature>
<proteinExistence type="predicted"/>
<dbReference type="RefSeq" id="XP_013357383.1">
    <property type="nucleotide sequence ID" value="XM_013501929.1"/>
</dbReference>
<evidence type="ECO:0000256" key="1">
    <source>
        <dbReference type="SAM" id="Coils"/>
    </source>
</evidence>
<evidence type="ECO:0000256" key="2">
    <source>
        <dbReference type="SAM" id="MobiDB-lite"/>
    </source>
</evidence>
<gene>
    <name evidence="3" type="ORF">EMH_0067230</name>
</gene>
<feature type="compositionally biased region" description="Polar residues" evidence="2">
    <location>
        <begin position="188"/>
        <end position="197"/>
    </location>
</feature>
<feature type="compositionally biased region" description="Pro residues" evidence="2">
    <location>
        <begin position="356"/>
        <end position="366"/>
    </location>
</feature>
<feature type="compositionally biased region" description="Basic and acidic residues" evidence="2">
    <location>
        <begin position="140"/>
        <end position="152"/>
    </location>
</feature>
<feature type="compositionally biased region" description="Low complexity" evidence="2">
    <location>
        <begin position="399"/>
        <end position="418"/>
    </location>
</feature>
<evidence type="ECO:0000313" key="4">
    <source>
        <dbReference type="Proteomes" id="UP000030744"/>
    </source>
</evidence>
<organism evidence="3 4">
    <name type="scientific">Eimeria mitis</name>
    <dbReference type="NCBI Taxonomy" id="44415"/>
    <lineage>
        <taxon>Eukaryota</taxon>
        <taxon>Sar</taxon>
        <taxon>Alveolata</taxon>
        <taxon>Apicomplexa</taxon>
        <taxon>Conoidasida</taxon>
        <taxon>Coccidia</taxon>
        <taxon>Eucoccidiorida</taxon>
        <taxon>Eimeriorina</taxon>
        <taxon>Eimeriidae</taxon>
        <taxon>Eimeria</taxon>
    </lineage>
</organism>
<reference evidence="3" key="2">
    <citation type="submission" date="2013-10" db="EMBL/GenBank/DDBJ databases">
        <authorList>
            <person name="Aslett M."/>
        </authorList>
    </citation>
    <scope>NUCLEOTIDE SEQUENCE [LARGE SCALE GENOMIC DNA]</scope>
    <source>
        <strain evidence="3">Houghton</strain>
    </source>
</reference>
<keyword evidence="1" id="KW-0175">Coiled coil</keyword>
<feature type="region of interest" description="Disordered" evidence="2">
    <location>
        <begin position="123"/>
        <end position="152"/>
    </location>
</feature>
<evidence type="ECO:0000313" key="3">
    <source>
        <dbReference type="EMBL" id="CDJ34821.1"/>
    </source>
</evidence>
<feature type="compositionally biased region" description="Polar residues" evidence="2">
    <location>
        <begin position="52"/>
        <end position="62"/>
    </location>
</feature>
<feature type="coiled-coil region" evidence="1">
    <location>
        <begin position="65"/>
        <end position="119"/>
    </location>
</feature>
<feature type="coiled-coil region" evidence="1">
    <location>
        <begin position="210"/>
        <end position="237"/>
    </location>
</feature>
<feature type="compositionally biased region" description="Pro residues" evidence="2">
    <location>
        <begin position="243"/>
        <end position="272"/>
    </location>
</feature>
<dbReference type="Proteomes" id="UP000030744">
    <property type="component" value="Unassembled WGS sequence"/>
</dbReference>
<protein>
    <submittedName>
        <fullName evidence="3">Uncharacterized protein</fullName>
    </submittedName>
</protein>
<dbReference type="VEuPathDB" id="ToxoDB:EMH_0067230"/>
<reference evidence="3" key="1">
    <citation type="submission" date="2013-10" db="EMBL/GenBank/DDBJ databases">
        <title>Genomic analysis of the causative agents of coccidiosis in chickens.</title>
        <authorList>
            <person name="Reid A.J."/>
            <person name="Blake D."/>
            <person name="Billington K."/>
            <person name="Browne H."/>
            <person name="Dunn M."/>
            <person name="Hung S."/>
            <person name="Kawahara F."/>
            <person name="Miranda-Saavedra D."/>
            <person name="Mourier T."/>
            <person name="Nagra H."/>
            <person name="Otto T.D."/>
            <person name="Rawlings N."/>
            <person name="Sanchez A."/>
            <person name="Sanders M."/>
            <person name="Subramaniam C."/>
            <person name="Tay Y."/>
            <person name="Dear P."/>
            <person name="Doerig C."/>
            <person name="Gruber A."/>
            <person name="Parkinson J."/>
            <person name="Shirley M."/>
            <person name="Wan K.L."/>
            <person name="Berriman M."/>
            <person name="Tomley F."/>
            <person name="Pain A."/>
        </authorList>
    </citation>
    <scope>NUCLEOTIDE SEQUENCE [LARGE SCALE GENOMIC DNA]</scope>
    <source>
        <strain evidence="3">Houghton</strain>
    </source>
</reference>
<dbReference type="GeneID" id="25381273"/>
<name>U6KDE2_9EIME</name>
<keyword evidence="4" id="KW-1185">Reference proteome</keyword>
<dbReference type="EMBL" id="HG687235">
    <property type="protein sequence ID" value="CDJ34821.1"/>
    <property type="molecule type" value="Genomic_DNA"/>
</dbReference>
<accession>U6KDE2</accession>
<feature type="compositionally biased region" description="Basic and acidic residues" evidence="2">
    <location>
        <begin position="170"/>
        <end position="179"/>
    </location>
</feature>
<feature type="compositionally biased region" description="Low complexity" evidence="2">
    <location>
        <begin position="315"/>
        <end position="331"/>
    </location>
</feature>
<feature type="region of interest" description="Disordered" evidence="2">
    <location>
        <begin position="237"/>
        <end position="451"/>
    </location>
</feature>
<feature type="compositionally biased region" description="Polar residues" evidence="2">
    <location>
        <begin position="276"/>
        <end position="291"/>
    </location>
</feature>
<sequence>MKTSVNEAAKVKRELEEMRQQCAEMSAQLAAAKEKGTGDGLTKAASPGGLASPSTSDISTLTSERDNYKATALRLEMDIKRLSARAAEATQLEKTVAALKEKLQAGEELKTAYAALQSETQALRSQLGAKKSQPVAPKGLEAHGETTDSTAIKKERDALREEVSALREQLAKLREETESLKTGGRSMQAPQATGSEDTSSKEATLTAAEVAELVRERNALQERVRLLEKELEALRQLAKSPAKAPPAPKSAPSPTPTTESPQPPSSKKPPVPTSKGQTIPTSAGLSASADTAVTGKRDKANQPCEALEPRAAEVSPPTAAKALPAATASSTDAPDCSPSEANSATKAALPRKFIPPAGPKVPPVAPPKEVAKTLGGPLPLEGHAKDVPPNNARPVVGKPLPSALLPKATAAPAAAFSSEGTTTPDGQRQPEPHVAAKGTADARVTTAKFGK</sequence>